<dbReference type="SUPFAM" id="SSF54001">
    <property type="entry name" value="Cysteine proteinases"/>
    <property type="match status" value="1"/>
</dbReference>
<dbReference type="AlphaFoldDB" id="A0A1C6TIN6"/>
<evidence type="ECO:0000256" key="3">
    <source>
        <dbReference type="ARBA" id="ARBA00022801"/>
    </source>
</evidence>
<dbReference type="InterPro" id="IPR038765">
    <property type="entry name" value="Papain-like_cys_pep_sf"/>
</dbReference>
<dbReference type="InterPro" id="IPR000064">
    <property type="entry name" value="NLP_P60_dom"/>
</dbReference>
<evidence type="ECO:0000256" key="4">
    <source>
        <dbReference type="ARBA" id="ARBA00022807"/>
    </source>
</evidence>
<keyword evidence="3 7" id="KW-0378">Hydrolase</keyword>
<dbReference type="Gene3D" id="3.90.1720.10">
    <property type="entry name" value="endopeptidase domain like (from Nostoc punctiforme)"/>
    <property type="match status" value="1"/>
</dbReference>
<dbReference type="Pfam" id="PF00877">
    <property type="entry name" value="NLPC_P60"/>
    <property type="match status" value="1"/>
</dbReference>
<dbReference type="Proteomes" id="UP000198959">
    <property type="component" value="Unassembled WGS sequence"/>
</dbReference>
<protein>
    <submittedName>
        <fullName evidence="7">Cell wall-associated hydrolase, NlpC family</fullName>
    </submittedName>
</protein>
<evidence type="ECO:0000256" key="5">
    <source>
        <dbReference type="SAM" id="MobiDB-lite"/>
    </source>
</evidence>
<evidence type="ECO:0000256" key="1">
    <source>
        <dbReference type="ARBA" id="ARBA00007074"/>
    </source>
</evidence>
<evidence type="ECO:0000313" key="7">
    <source>
        <dbReference type="EMBL" id="SCL41616.1"/>
    </source>
</evidence>
<dbReference type="GO" id="GO:0006508">
    <property type="term" value="P:proteolysis"/>
    <property type="evidence" value="ECO:0007669"/>
    <property type="project" value="UniProtKB-KW"/>
</dbReference>
<dbReference type="PROSITE" id="PS51935">
    <property type="entry name" value="NLPC_P60"/>
    <property type="match status" value="1"/>
</dbReference>
<feature type="region of interest" description="Disordered" evidence="5">
    <location>
        <begin position="189"/>
        <end position="209"/>
    </location>
</feature>
<keyword evidence="4" id="KW-0788">Thiol protease</keyword>
<gene>
    <name evidence="7" type="ORF">GA0074692_6409</name>
</gene>
<keyword evidence="8" id="KW-1185">Reference proteome</keyword>
<dbReference type="PANTHER" id="PTHR47359">
    <property type="entry name" value="PEPTIDOGLYCAN DL-ENDOPEPTIDASE CWLO"/>
    <property type="match status" value="1"/>
</dbReference>
<keyword evidence="2" id="KW-0645">Protease</keyword>
<name>A0A1C6TIN6_9ACTN</name>
<comment type="similarity">
    <text evidence="1">Belongs to the peptidase C40 family.</text>
</comment>
<dbReference type="EMBL" id="FMHW01000002">
    <property type="protein sequence ID" value="SCL41616.1"/>
    <property type="molecule type" value="Genomic_DNA"/>
</dbReference>
<feature type="domain" description="NlpC/P60" evidence="6">
    <location>
        <begin position="209"/>
        <end position="323"/>
    </location>
</feature>
<proteinExistence type="inferred from homology"/>
<accession>A0A1C6TIN6</accession>
<dbReference type="GO" id="GO:0008234">
    <property type="term" value="F:cysteine-type peptidase activity"/>
    <property type="evidence" value="ECO:0007669"/>
    <property type="project" value="UniProtKB-KW"/>
</dbReference>
<evidence type="ECO:0000256" key="2">
    <source>
        <dbReference type="ARBA" id="ARBA00022670"/>
    </source>
</evidence>
<dbReference type="STRING" id="145854.GA0074692_6409"/>
<reference evidence="8" key="1">
    <citation type="submission" date="2016-06" db="EMBL/GenBank/DDBJ databases">
        <authorList>
            <person name="Varghese N."/>
            <person name="Submissions Spin"/>
        </authorList>
    </citation>
    <scope>NUCLEOTIDE SEQUENCE [LARGE SCALE GENOMIC DNA]</scope>
    <source>
        <strain evidence="8">DSM 43817</strain>
    </source>
</reference>
<dbReference type="PANTHER" id="PTHR47359:SF3">
    <property type="entry name" value="NLP_P60 DOMAIN-CONTAINING PROTEIN-RELATED"/>
    <property type="match status" value="1"/>
</dbReference>
<evidence type="ECO:0000313" key="8">
    <source>
        <dbReference type="Proteomes" id="UP000198959"/>
    </source>
</evidence>
<sequence>MLSSPRNLLRCLVVGGLVAVLLAPGTVARAEPTPAELTQRIERTSTELERVVESWNKLNEDIKANRAAVAKLTARIGPLERQVAQGRADVDRYAVTAYKTGGLTTAEVLLRSGDRSVLLARLGTLDQVARQREAQVADFGADRQRLVDARTRLEATLTRQAAQSRELAAGKKRIERDLSRLYELRRQAYGRATEKPAPPTARPKTPAVSGQAGVAVRYAYGALGKPYRWGDDGPNGYDCSGLTLAAWRAAGKSLPHNAAMQWNATARVSRASLRPGDLVFYRGLGHVALYVGDGKVIHAPTFGRNVEIRAVDLMSPYGYGRVR</sequence>
<organism evidence="7 8">
    <name type="scientific">Micromonospora pallida</name>
    <dbReference type="NCBI Taxonomy" id="145854"/>
    <lineage>
        <taxon>Bacteria</taxon>
        <taxon>Bacillati</taxon>
        <taxon>Actinomycetota</taxon>
        <taxon>Actinomycetes</taxon>
        <taxon>Micromonosporales</taxon>
        <taxon>Micromonosporaceae</taxon>
        <taxon>Micromonospora</taxon>
    </lineage>
</organism>
<dbReference type="Gene3D" id="6.10.250.3150">
    <property type="match status" value="1"/>
</dbReference>
<dbReference type="InterPro" id="IPR051794">
    <property type="entry name" value="PG_Endopeptidase_C40"/>
</dbReference>
<evidence type="ECO:0000259" key="6">
    <source>
        <dbReference type="PROSITE" id="PS51935"/>
    </source>
</evidence>